<evidence type="ECO:0000256" key="1">
    <source>
        <dbReference type="SAM" id="MobiDB-lite"/>
    </source>
</evidence>
<protein>
    <submittedName>
        <fullName evidence="2">Unannotated protein</fullName>
    </submittedName>
</protein>
<sequence length="256" mass="28789">MLGSSSGERKWSEFPKRSAPSRAPRFPTLGRQDGARVEGRNHRGQCSSPHDRSANLCGPAQSHTARRSMGRRGSHSNSWLSENLATDCSHRRSGPGFLRVYRRSWGTRCLGAISVSLLWPILGENSCDCSVCVAHRRYWRSICHRAWSSGLIRGPRNMVGNRYRTSVFQPGGSHSHSWGRPQRRGLKPRGCCADARSLPFSSCSTRASTDGAPSHCRLRRGGVLVLLHKLWRDRDARWWLSYHRRSRDLDSSNSAV</sequence>
<gene>
    <name evidence="2" type="ORF">UFOPK4354_00472</name>
</gene>
<evidence type="ECO:0000313" key="2">
    <source>
        <dbReference type="EMBL" id="CAB5063799.1"/>
    </source>
</evidence>
<feature type="compositionally biased region" description="Basic and acidic residues" evidence="1">
    <location>
        <begin position="7"/>
        <end position="16"/>
    </location>
</feature>
<accession>A0A6J7UCI1</accession>
<dbReference type="EMBL" id="CAFBQW010000034">
    <property type="protein sequence ID" value="CAB5063799.1"/>
    <property type="molecule type" value="Genomic_DNA"/>
</dbReference>
<reference evidence="2" key="1">
    <citation type="submission" date="2020-05" db="EMBL/GenBank/DDBJ databases">
        <authorList>
            <person name="Chiriac C."/>
            <person name="Salcher M."/>
            <person name="Ghai R."/>
            <person name="Kavagutti S V."/>
        </authorList>
    </citation>
    <scope>NUCLEOTIDE SEQUENCE</scope>
</reference>
<name>A0A6J7UCI1_9ZZZZ</name>
<feature type="compositionally biased region" description="Basic residues" evidence="1">
    <location>
        <begin position="64"/>
        <end position="74"/>
    </location>
</feature>
<feature type="region of interest" description="Disordered" evidence="1">
    <location>
        <begin position="1"/>
        <end position="77"/>
    </location>
</feature>
<proteinExistence type="predicted"/>
<organism evidence="2">
    <name type="scientific">freshwater metagenome</name>
    <dbReference type="NCBI Taxonomy" id="449393"/>
    <lineage>
        <taxon>unclassified sequences</taxon>
        <taxon>metagenomes</taxon>
        <taxon>ecological metagenomes</taxon>
    </lineage>
</organism>
<dbReference type="AlphaFoldDB" id="A0A6J7UCI1"/>